<reference evidence="3 4" key="1">
    <citation type="submission" date="2019-08" db="EMBL/GenBank/DDBJ databases">
        <title>In-depth cultivation of the pig gut microbiome towards novel bacterial diversity and tailored functional studies.</title>
        <authorList>
            <person name="Wylensek D."/>
            <person name="Hitch T.C.A."/>
            <person name="Clavel T."/>
        </authorList>
    </citation>
    <scope>NUCLEOTIDE SEQUENCE [LARGE SCALE GENOMIC DNA]</scope>
    <source>
        <strain evidence="3 4">Oil-RF-744-WCA-WT-10</strain>
    </source>
</reference>
<gene>
    <name evidence="3" type="ORF">FYJ29_09930</name>
</gene>
<evidence type="ECO:0000259" key="2">
    <source>
        <dbReference type="Pfam" id="PF13240"/>
    </source>
</evidence>
<name>A0A6L5XCE2_9BACT</name>
<keyword evidence="1" id="KW-0472">Membrane</keyword>
<keyword evidence="1" id="KW-0812">Transmembrane</keyword>
<evidence type="ECO:0000313" key="3">
    <source>
        <dbReference type="EMBL" id="MSS18070.1"/>
    </source>
</evidence>
<accession>A0A6L5XCE2</accession>
<protein>
    <submittedName>
        <fullName evidence="3">Zinc-ribbon domain-containing protein</fullName>
    </submittedName>
</protein>
<dbReference type="Pfam" id="PF13240">
    <property type="entry name" value="Zn_Ribbon_1"/>
    <property type="match status" value="1"/>
</dbReference>
<evidence type="ECO:0000256" key="1">
    <source>
        <dbReference type="SAM" id="Phobius"/>
    </source>
</evidence>
<sequence>MGRCCKLRLEHRCLAAGHTGHSNVHHRLCKENHQQKMKNICNHCGQVIPDGAKVCPNCGTPAANVSHDEKKIWERDDLKPAQESDVLDTQESLGSGITPPPFHEAEKRHRRKFFWVAITLGAIAVVLIIIMLIAWLASHSSVHYSHYTTREHTTVTHTPNGTITVTTSGNMSDAQADSMMQAAMAEMQQTDSAMQAMMNSMMGGADPFASEIEGEMPSRHMAQQHHASTPTMPTLAGHIGKREFVMVLNLKDPQNVKGSGSYVANGKEQGKLHLLGIQDGEALTVSIYGKGNKLQGTLSGSYDGIQYQGSYQVDGKETPFDLYVR</sequence>
<dbReference type="InterPro" id="IPR026870">
    <property type="entry name" value="Zinc_ribbon_dom"/>
</dbReference>
<dbReference type="AlphaFoldDB" id="A0A6L5XCE2"/>
<feature type="transmembrane region" description="Helical" evidence="1">
    <location>
        <begin position="113"/>
        <end position="137"/>
    </location>
</feature>
<dbReference type="EMBL" id="VULT01000015">
    <property type="protein sequence ID" value="MSS18070.1"/>
    <property type="molecule type" value="Genomic_DNA"/>
</dbReference>
<evidence type="ECO:0000313" key="4">
    <source>
        <dbReference type="Proteomes" id="UP000483362"/>
    </source>
</evidence>
<feature type="domain" description="Zinc-ribbon" evidence="2">
    <location>
        <begin position="41"/>
        <end position="61"/>
    </location>
</feature>
<proteinExistence type="predicted"/>
<organism evidence="3 4">
    <name type="scientific">Sodaliphilus pleomorphus</name>
    <dbReference type="NCBI Taxonomy" id="2606626"/>
    <lineage>
        <taxon>Bacteria</taxon>
        <taxon>Pseudomonadati</taxon>
        <taxon>Bacteroidota</taxon>
        <taxon>Bacteroidia</taxon>
        <taxon>Bacteroidales</taxon>
        <taxon>Muribaculaceae</taxon>
        <taxon>Sodaliphilus</taxon>
    </lineage>
</organism>
<keyword evidence="4" id="KW-1185">Reference proteome</keyword>
<comment type="caution">
    <text evidence="3">The sequence shown here is derived from an EMBL/GenBank/DDBJ whole genome shotgun (WGS) entry which is preliminary data.</text>
</comment>
<dbReference type="Proteomes" id="UP000483362">
    <property type="component" value="Unassembled WGS sequence"/>
</dbReference>
<keyword evidence="1" id="KW-1133">Transmembrane helix</keyword>